<evidence type="ECO:0000313" key="1">
    <source>
        <dbReference type="EMBL" id="KAJ8023478.1"/>
    </source>
</evidence>
<dbReference type="OrthoDB" id="414730at2759"/>
<organism evidence="1 2">
    <name type="scientific">Holothuria leucospilota</name>
    <name type="common">Black long sea cucumber</name>
    <name type="synonym">Mertensiothuria leucospilota</name>
    <dbReference type="NCBI Taxonomy" id="206669"/>
    <lineage>
        <taxon>Eukaryota</taxon>
        <taxon>Metazoa</taxon>
        <taxon>Echinodermata</taxon>
        <taxon>Eleutherozoa</taxon>
        <taxon>Echinozoa</taxon>
        <taxon>Holothuroidea</taxon>
        <taxon>Aspidochirotacea</taxon>
        <taxon>Aspidochirotida</taxon>
        <taxon>Holothuriidae</taxon>
        <taxon>Holothuria</taxon>
    </lineage>
</organism>
<sequence>MNKTKLLVFDNKVPNTENIILTLNKTRVPASRHTKFLGTIIDCKLSWKEHISSICSKISRINGVLNNLKHFLPQSTLLLLYNSLILPHVNYNLLVWGNAKKDYLQSIYLLQKRAVRKICNVSFTHHTGSTFIIISLVFSA</sequence>
<gene>
    <name evidence="1" type="ORF">HOLleu_35933</name>
</gene>
<name>A0A9Q1BFD7_HOLLE</name>
<keyword evidence="1" id="KW-0808">Transferase</keyword>
<keyword evidence="1" id="KW-0695">RNA-directed DNA polymerase</keyword>
<comment type="caution">
    <text evidence="1">The sequence shown here is derived from an EMBL/GenBank/DDBJ whole genome shotgun (WGS) entry which is preliminary data.</text>
</comment>
<reference evidence="1" key="1">
    <citation type="submission" date="2021-10" db="EMBL/GenBank/DDBJ databases">
        <title>Tropical sea cucumber genome reveals ecological adaptation and Cuvierian tubules defense mechanism.</title>
        <authorList>
            <person name="Chen T."/>
        </authorList>
    </citation>
    <scope>NUCLEOTIDE SEQUENCE</scope>
    <source>
        <strain evidence="1">Nanhai2018</strain>
        <tissue evidence="1">Muscle</tissue>
    </source>
</reference>
<dbReference type="GO" id="GO:0003964">
    <property type="term" value="F:RNA-directed DNA polymerase activity"/>
    <property type="evidence" value="ECO:0007669"/>
    <property type="project" value="UniProtKB-KW"/>
</dbReference>
<dbReference type="AlphaFoldDB" id="A0A9Q1BFD7"/>
<dbReference type="EMBL" id="JAIZAY010000019">
    <property type="protein sequence ID" value="KAJ8023478.1"/>
    <property type="molecule type" value="Genomic_DNA"/>
</dbReference>
<accession>A0A9Q1BFD7</accession>
<dbReference type="Proteomes" id="UP001152320">
    <property type="component" value="Chromosome 19"/>
</dbReference>
<evidence type="ECO:0000313" key="2">
    <source>
        <dbReference type="Proteomes" id="UP001152320"/>
    </source>
</evidence>
<keyword evidence="1" id="KW-0548">Nucleotidyltransferase</keyword>
<protein>
    <submittedName>
        <fullName evidence="1">RNA-directed DNA polymerase from mobile element jockey</fullName>
    </submittedName>
</protein>
<keyword evidence="2" id="KW-1185">Reference proteome</keyword>
<proteinExistence type="predicted"/>